<evidence type="ECO:0000256" key="6">
    <source>
        <dbReference type="ARBA" id="ARBA00022619"/>
    </source>
</evidence>
<dbReference type="Gene3D" id="3.40.140.10">
    <property type="entry name" value="Cytidine Deaminase, domain 2"/>
    <property type="match status" value="1"/>
</dbReference>
<evidence type="ECO:0000256" key="4">
    <source>
        <dbReference type="ARBA" id="ARBA00005259"/>
    </source>
</evidence>
<dbReference type="InterPro" id="IPR002734">
    <property type="entry name" value="RibDG_C"/>
</dbReference>
<evidence type="ECO:0000313" key="17">
    <source>
        <dbReference type="EMBL" id="ALM12964.1"/>
    </source>
</evidence>
<evidence type="ECO:0000256" key="15">
    <source>
        <dbReference type="PIRSR" id="PIRSR006769-3"/>
    </source>
</evidence>
<name>A0A0S1SKB7_9BACT</name>
<comment type="pathway">
    <text evidence="3 12">Cofactor biosynthesis; riboflavin biosynthesis; 5-amino-6-(D-ribitylamino)uracil from GTP: step 3/4.</text>
</comment>
<feature type="binding site" evidence="14">
    <location>
        <position position="260"/>
    </location>
    <ligand>
        <name>substrate</name>
    </ligand>
</feature>
<dbReference type="SUPFAM" id="SSF53597">
    <property type="entry name" value="Dihydrofolate reductase-like"/>
    <property type="match status" value="1"/>
</dbReference>
<dbReference type="CDD" id="cd01284">
    <property type="entry name" value="Riboflavin_deaminase-reductase"/>
    <property type="match status" value="1"/>
</dbReference>
<dbReference type="InterPro" id="IPR016193">
    <property type="entry name" value="Cytidine_deaminase-like"/>
</dbReference>
<accession>A0A0S1SGI5</accession>
<dbReference type="GO" id="GO:0008703">
    <property type="term" value="F:5-amino-6-(5-phosphoribosylamino)uracil reductase activity"/>
    <property type="evidence" value="ECO:0007669"/>
    <property type="project" value="UniProtKB-EC"/>
</dbReference>
<dbReference type="InterPro" id="IPR004794">
    <property type="entry name" value="Eubact_RibD"/>
</dbReference>
<evidence type="ECO:0000256" key="7">
    <source>
        <dbReference type="ARBA" id="ARBA00022723"/>
    </source>
</evidence>
<comment type="function">
    <text evidence="1 12">Converts 2,5-diamino-6-(ribosylamino)-4(3h)-pyrimidinone 5'-phosphate into 5-amino-6-(ribosylamino)-2,4(1h,3h)-pyrimidinedione 5'-phosphate.</text>
</comment>
<dbReference type="KEGG" id="prf:PeribacterA2_0265"/>
<dbReference type="InterPro" id="IPR024072">
    <property type="entry name" value="DHFR-like_dom_sf"/>
</dbReference>
<evidence type="ECO:0000313" key="18">
    <source>
        <dbReference type="Proteomes" id="UP000069135"/>
    </source>
</evidence>
<dbReference type="EC" id="3.5.4.26" evidence="12"/>
<dbReference type="PANTHER" id="PTHR38011">
    <property type="entry name" value="DIHYDROFOLATE REDUCTASE FAMILY PROTEIN (AFU_ORTHOLOGUE AFUA_8G06820)"/>
    <property type="match status" value="1"/>
</dbReference>
<dbReference type="GO" id="GO:0008270">
    <property type="term" value="F:zinc ion binding"/>
    <property type="evidence" value="ECO:0007669"/>
    <property type="project" value="InterPro"/>
</dbReference>
<protein>
    <recommendedName>
        <fullName evidence="12">Riboflavin biosynthesis protein RibD</fullName>
    </recommendedName>
    <domain>
        <recommendedName>
            <fullName evidence="12">Diaminohydroxyphosphoribosylaminopyrimidine deaminase</fullName>
            <shortName evidence="12">DRAP deaminase</shortName>
            <ecNumber evidence="12">3.5.4.26</ecNumber>
        </recommendedName>
        <alternativeName>
            <fullName evidence="12">Riboflavin-specific deaminase</fullName>
        </alternativeName>
    </domain>
    <domain>
        <recommendedName>
            <fullName evidence="12">5-amino-6-(5-phosphoribosylamino)uracil reductase</fullName>
            <ecNumber evidence="12">1.1.1.193</ecNumber>
        </recommendedName>
        <alternativeName>
            <fullName evidence="12">HTP reductase</fullName>
        </alternativeName>
    </domain>
</protein>
<feature type="binding site" evidence="14">
    <location>
        <position position="185"/>
    </location>
    <ligand>
        <name>substrate</name>
    </ligand>
</feature>
<keyword evidence="8 12" id="KW-0862">Zinc</keyword>
<gene>
    <name evidence="17" type="ORF">PeribacterD1_0265</name>
</gene>
<reference evidence="18" key="1">
    <citation type="submission" date="2015-10" db="EMBL/GenBank/DDBJ databases">
        <title>Analysis of five complete genome sequences for members of the class Peribacteria in the recently recognized Peregrinibacteria bacterial phylum.</title>
        <authorList>
            <person name="Anantharaman K."/>
            <person name="Brown C.T."/>
            <person name="Burstein D."/>
            <person name="Castelle C.J."/>
            <person name="Probst A.J."/>
            <person name="Thomas B.C."/>
            <person name="Williams K.H."/>
            <person name="Banfield J.F."/>
        </authorList>
    </citation>
    <scope>NUCLEOTIDE SEQUENCE [LARGE SCALE GENOMIC DNA]</scope>
</reference>
<accession>A0A0S1SKB7</accession>
<dbReference type="Gene3D" id="3.40.430.10">
    <property type="entry name" value="Dihydrofolate Reductase, subunit A"/>
    <property type="match status" value="1"/>
</dbReference>
<dbReference type="STRING" id="1735162.PeribacterB2_0265"/>
<evidence type="ECO:0000256" key="5">
    <source>
        <dbReference type="ARBA" id="ARBA00007417"/>
    </source>
</evidence>
<feature type="domain" description="CMP/dCMP-type deaminase" evidence="16">
    <location>
        <begin position="1"/>
        <end position="123"/>
    </location>
</feature>
<feature type="binding site" evidence="15">
    <location>
        <position position="84"/>
    </location>
    <ligand>
        <name>Zn(2+)</name>
        <dbReference type="ChEBI" id="CHEBI:29105"/>
        <note>catalytic</note>
    </ligand>
</feature>
<feature type="binding site" evidence="14">
    <location>
        <position position="154"/>
    </location>
    <ligand>
        <name>NADP(+)</name>
        <dbReference type="ChEBI" id="CHEBI:58349"/>
    </ligand>
</feature>
<feature type="binding site" evidence="14">
    <location>
        <position position="197"/>
    </location>
    <ligand>
        <name>NADP(+)</name>
        <dbReference type="ChEBI" id="CHEBI:58349"/>
    </ligand>
</feature>
<accession>A0A0S1SWE5</accession>
<dbReference type="InterPro" id="IPR002125">
    <property type="entry name" value="CMP_dCMP_dom"/>
</dbReference>
<reference evidence="17 18" key="2">
    <citation type="journal article" date="2016" name="PeerJ">
        <title>Analysis of five complete genome sequences for members of the class Peribacteria in the recently recognized Peregrinibacteria bacterial phylum.</title>
        <authorList>
            <person name="Anantharaman K."/>
            <person name="Brown C.T."/>
            <person name="Burstein D."/>
            <person name="Castelle C.J."/>
            <person name="Probst A.J."/>
            <person name="Thomas B.C."/>
            <person name="Williams K.H."/>
            <person name="Banfield J.F."/>
        </authorList>
    </citation>
    <scope>NUCLEOTIDE SEQUENCE [LARGE SCALE GENOMIC DNA]</scope>
    <source>
        <strain evidence="17">RIFOXYD1_FULL_PER-ii_59_16</strain>
    </source>
</reference>
<evidence type="ECO:0000256" key="10">
    <source>
        <dbReference type="ARBA" id="ARBA00023002"/>
    </source>
</evidence>
<keyword evidence="12" id="KW-0378">Hydrolase</keyword>
<dbReference type="InterPro" id="IPR050765">
    <property type="entry name" value="Riboflavin_Biosynth_HTPR"/>
</dbReference>
<accession>A0A0S1SNX4</accession>
<evidence type="ECO:0000256" key="14">
    <source>
        <dbReference type="PIRSR" id="PIRSR006769-2"/>
    </source>
</evidence>
<keyword evidence="7 12" id="KW-0479">Metal-binding</keyword>
<dbReference type="EMBL" id="CP013065">
    <property type="protein sequence ID" value="ALM12964.1"/>
    <property type="molecule type" value="Genomic_DNA"/>
</dbReference>
<proteinExistence type="inferred from homology"/>
<dbReference type="PATRIC" id="fig|1735161.3.peg.266"/>
<comment type="catalytic activity">
    <reaction evidence="12">
        <text>2,5-diamino-6-hydroxy-4-(5-phosphoribosylamino)-pyrimidine + H2O + H(+) = 5-amino-6-(5-phospho-D-ribosylamino)uracil + NH4(+)</text>
        <dbReference type="Rhea" id="RHEA:21868"/>
        <dbReference type="ChEBI" id="CHEBI:15377"/>
        <dbReference type="ChEBI" id="CHEBI:15378"/>
        <dbReference type="ChEBI" id="CHEBI:28938"/>
        <dbReference type="ChEBI" id="CHEBI:58453"/>
        <dbReference type="ChEBI" id="CHEBI:58614"/>
        <dbReference type="EC" id="3.5.4.26"/>
    </reaction>
</comment>
<keyword evidence="6 12" id="KW-0686">Riboflavin biosynthesis</keyword>
<dbReference type="GO" id="GO:0008835">
    <property type="term" value="F:diaminohydroxyphosphoribosylaminopyrimidine deaminase activity"/>
    <property type="evidence" value="ECO:0007669"/>
    <property type="project" value="UniProtKB-EC"/>
</dbReference>
<sequence>MHEVFIHRCLELSEHGRGCVGTNPLVGAVLVRNGKIIAEAFHEGFGGRHAERALLEDFRGAIEPADILYVNLEPCCHQGKTPACTDIIRKRGIKHVVFGMIDPDAQVSGKGIACLLKAGIRVTGPVERAQCEWLNRGFISLRTKGRSWVTLHSARTKNGAIARPDGSPLKITSKEQDCWTHTWLRARHDAILVGVQTIVTDDPQLNTRFVQDLPSPLRVILDPHLRLPLTARVVTGESASGTVMITSSGSDAAKRQALQERGVTVAEIPLANGLFDLPELWKALGTPSGSFHGIASVLIEGGEKTWKNFREAGCIDEEVTLIGS</sequence>
<dbReference type="GO" id="GO:0009231">
    <property type="term" value="P:riboflavin biosynthetic process"/>
    <property type="evidence" value="ECO:0007669"/>
    <property type="project" value="UniProtKB-UniPathway"/>
</dbReference>
<dbReference type="InterPro" id="IPR016192">
    <property type="entry name" value="APOBEC/CMP_deaminase_Zn-bd"/>
</dbReference>
<comment type="similarity">
    <text evidence="4 12">In the N-terminal section; belongs to the cytidine and deoxycytidylate deaminase family.</text>
</comment>
<comment type="similarity">
    <text evidence="5 12">In the C-terminal section; belongs to the HTP reductase family.</text>
</comment>
<keyword evidence="10 12" id="KW-0560">Oxidoreductase</keyword>
<dbReference type="Pfam" id="PF00383">
    <property type="entry name" value="dCMP_cyt_deam_1"/>
    <property type="match status" value="1"/>
</dbReference>
<dbReference type="PIRSF" id="PIRSF006769">
    <property type="entry name" value="RibD"/>
    <property type="match status" value="1"/>
</dbReference>
<organism evidence="17 18">
    <name type="scientific">Candidatus Peribacter riflensis</name>
    <dbReference type="NCBI Taxonomy" id="1735162"/>
    <lineage>
        <taxon>Bacteria</taxon>
        <taxon>Candidatus Peregrinibacteriota</taxon>
        <taxon>Candidatus Peribacteria</taxon>
        <taxon>Candidatus Peribacterales</taxon>
        <taxon>Candidatus Peribacteraceae</taxon>
        <taxon>Candidatus Peribacter</taxon>
    </lineage>
</organism>
<dbReference type="SUPFAM" id="SSF53927">
    <property type="entry name" value="Cytidine deaminase-like"/>
    <property type="match status" value="1"/>
</dbReference>
<evidence type="ECO:0000256" key="3">
    <source>
        <dbReference type="ARBA" id="ARBA00004910"/>
    </source>
</evidence>
<feature type="binding site" evidence="14">
    <location>
        <position position="201"/>
    </location>
    <ligand>
        <name>NADP(+)</name>
        <dbReference type="ChEBI" id="CHEBI:58349"/>
    </ligand>
</feature>
<feature type="binding site" evidence="14">
    <location>
        <position position="208"/>
    </location>
    <ligand>
        <name>substrate</name>
    </ligand>
</feature>
<dbReference type="Pfam" id="PF01872">
    <property type="entry name" value="RibD_C"/>
    <property type="match status" value="1"/>
</dbReference>
<evidence type="ECO:0000256" key="11">
    <source>
        <dbReference type="ARBA" id="ARBA00023268"/>
    </source>
</evidence>
<dbReference type="PROSITE" id="PS51747">
    <property type="entry name" value="CYT_DCMP_DEAMINASES_2"/>
    <property type="match status" value="1"/>
</dbReference>
<dbReference type="Proteomes" id="UP000069135">
    <property type="component" value="Chromosome"/>
</dbReference>
<comment type="pathway">
    <text evidence="2 12">Cofactor biosynthesis; riboflavin biosynthesis; 5-amino-6-(D-ribitylamino)uracil from GTP: step 2/4.</text>
</comment>
<feature type="binding site" evidence="15">
    <location>
        <position position="75"/>
    </location>
    <ligand>
        <name>Zn(2+)</name>
        <dbReference type="ChEBI" id="CHEBI:29105"/>
        <note>catalytic</note>
    </ligand>
</feature>
<evidence type="ECO:0000256" key="8">
    <source>
        <dbReference type="ARBA" id="ARBA00022833"/>
    </source>
</evidence>
<evidence type="ECO:0000259" key="16">
    <source>
        <dbReference type="PROSITE" id="PS51747"/>
    </source>
</evidence>
<keyword evidence="11" id="KW-0511">Multifunctional enzyme</keyword>
<keyword evidence="9 12" id="KW-0521">NADP</keyword>
<evidence type="ECO:0000256" key="12">
    <source>
        <dbReference type="PIRNR" id="PIRNR006769"/>
    </source>
</evidence>
<evidence type="ECO:0000256" key="9">
    <source>
        <dbReference type="ARBA" id="ARBA00022857"/>
    </source>
</evidence>
<dbReference type="AlphaFoldDB" id="A0A0S1SKB7"/>
<comment type="cofactor">
    <cofactor evidence="12 15">
        <name>Zn(2+)</name>
        <dbReference type="ChEBI" id="CHEBI:29105"/>
    </cofactor>
    <text evidence="12 15">Binds 1 zinc ion.</text>
</comment>
<feature type="binding site" evidence="15">
    <location>
        <position position="49"/>
    </location>
    <ligand>
        <name>Zn(2+)</name>
        <dbReference type="ChEBI" id="CHEBI:29105"/>
        <note>catalytic</note>
    </ligand>
</feature>
<feature type="binding site" evidence="14">
    <location>
        <position position="205"/>
    </location>
    <ligand>
        <name>substrate</name>
    </ligand>
</feature>
<accession>A0A0S1SSR0</accession>
<evidence type="ECO:0000256" key="2">
    <source>
        <dbReference type="ARBA" id="ARBA00004882"/>
    </source>
</evidence>
<dbReference type="NCBIfam" id="TIGR00326">
    <property type="entry name" value="eubact_ribD"/>
    <property type="match status" value="1"/>
</dbReference>
<comment type="catalytic activity">
    <reaction evidence="12">
        <text>5-amino-6-(5-phospho-D-ribitylamino)uracil + NADP(+) = 5-amino-6-(5-phospho-D-ribosylamino)uracil + NADPH + H(+)</text>
        <dbReference type="Rhea" id="RHEA:17845"/>
        <dbReference type="ChEBI" id="CHEBI:15378"/>
        <dbReference type="ChEBI" id="CHEBI:57783"/>
        <dbReference type="ChEBI" id="CHEBI:58349"/>
        <dbReference type="ChEBI" id="CHEBI:58421"/>
        <dbReference type="ChEBI" id="CHEBI:58453"/>
        <dbReference type="EC" id="1.1.1.193"/>
    </reaction>
</comment>
<dbReference type="UniPathway" id="UPA00275">
    <property type="reaction ID" value="UER00401"/>
</dbReference>
<evidence type="ECO:0000256" key="1">
    <source>
        <dbReference type="ARBA" id="ARBA00002151"/>
    </source>
</evidence>
<dbReference type="EC" id="1.1.1.193" evidence="12"/>
<feature type="active site" description="Proton donor" evidence="13">
    <location>
        <position position="51"/>
    </location>
</feature>
<evidence type="ECO:0000256" key="13">
    <source>
        <dbReference type="PIRSR" id="PIRSR006769-1"/>
    </source>
</evidence>
<dbReference type="PANTHER" id="PTHR38011:SF7">
    <property type="entry name" value="2,5-DIAMINO-6-RIBOSYLAMINO-4(3H)-PYRIMIDINONE 5'-PHOSPHATE REDUCTASE"/>
    <property type="match status" value="1"/>
</dbReference>
<dbReference type="PROSITE" id="PS00903">
    <property type="entry name" value="CYT_DCMP_DEAMINASES_1"/>
    <property type="match status" value="1"/>
</dbReference>